<sequence>MLPTVVYIVLNVDLSKRALVLDVTIMKKHLGAKLKNAVSLMVILLVPIAQLCH</sequence>
<reference evidence="1" key="1">
    <citation type="submission" date="2019-08" db="EMBL/GenBank/DDBJ databases">
        <authorList>
            <person name="Kucharzyk K."/>
            <person name="Murdoch R.W."/>
            <person name="Higgins S."/>
            <person name="Loffler F."/>
        </authorList>
    </citation>
    <scope>NUCLEOTIDE SEQUENCE</scope>
</reference>
<accession>A0A644YVP1</accession>
<comment type="caution">
    <text evidence="1">The sequence shown here is derived from an EMBL/GenBank/DDBJ whole genome shotgun (WGS) entry which is preliminary data.</text>
</comment>
<evidence type="ECO:0000313" key="1">
    <source>
        <dbReference type="EMBL" id="MPM32399.1"/>
    </source>
</evidence>
<organism evidence="1">
    <name type="scientific">bioreactor metagenome</name>
    <dbReference type="NCBI Taxonomy" id="1076179"/>
    <lineage>
        <taxon>unclassified sequences</taxon>
        <taxon>metagenomes</taxon>
        <taxon>ecological metagenomes</taxon>
    </lineage>
</organism>
<dbReference type="EMBL" id="VSSQ01006349">
    <property type="protein sequence ID" value="MPM32399.1"/>
    <property type="molecule type" value="Genomic_DNA"/>
</dbReference>
<protein>
    <submittedName>
        <fullName evidence="1">Uncharacterized protein</fullName>
    </submittedName>
</protein>
<dbReference type="AlphaFoldDB" id="A0A644YVP1"/>
<gene>
    <name evidence="1" type="ORF">SDC9_78961</name>
</gene>
<proteinExistence type="predicted"/>
<name>A0A644YVP1_9ZZZZ</name>